<keyword evidence="8" id="KW-0732">Signal</keyword>
<comment type="pathway">
    <text evidence="1 7">Cell wall biogenesis; peptidoglycan biosynthesis.</text>
</comment>
<evidence type="ECO:0000256" key="3">
    <source>
        <dbReference type="ARBA" id="ARBA00022679"/>
    </source>
</evidence>
<dbReference type="SUPFAM" id="SSF141523">
    <property type="entry name" value="L,D-transpeptidase catalytic domain-like"/>
    <property type="match status" value="1"/>
</dbReference>
<keyword evidence="11" id="KW-1185">Reference proteome</keyword>
<name>A0ABW9ZY80_9BACT</name>
<protein>
    <recommendedName>
        <fullName evidence="9">L,D-TPase catalytic domain-containing protein</fullName>
    </recommendedName>
</protein>
<evidence type="ECO:0000259" key="9">
    <source>
        <dbReference type="PROSITE" id="PS52029"/>
    </source>
</evidence>
<feature type="signal peptide" evidence="8">
    <location>
        <begin position="1"/>
        <end position="19"/>
    </location>
</feature>
<evidence type="ECO:0000256" key="6">
    <source>
        <dbReference type="ARBA" id="ARBA00023316"/>
    </source>
</evidence>
<dbReference type="InterPro" id="IPR038063">
    <property type="entry name" value="Transpep_catalytic_dom"/>
</dbReference>
<organism evidence="10 11">
    <name type="scientific">Sediminibacterium roseum</name>
    <dbReference type="NCBI Taxonomy" id="1978412"/>
    <lineage>
        <taxon>Bacteria</taxon>
        <taxon>Pseudomonadati</taxon>
        <taxon>Bacteroidota</taxon>
        <taxon>Chitinophagia</taxon>
        <taxon>Chitinophagales</taxon>
        <taxon>Chitinophagaceae</taxon>
        <taxon>Sediminibacterium</taxon>
    </lineage>
</organism>
<dbReference type="EMBL" id="JAACJS010000012">
    <property type="protein sequence ID" value="NCI49940.1"/>
    <property type="molecule type" value="Genomic_DNA"/>
</dbReference>
<comment type="similarity">
    <text evidence="2">Belongs to the YkuD family.</text>
</comment>
<evidence type="ECO:0000313" key="11">
    <source>
        <dbReference type="Proteomes" id="UP000753802"/>
    </source>
</evidence>
<dbReference type="InterPro" id="IPR005490">
    <property type="entry name" value="LD_TPept_cat_dom"/>
</dbReference>
<evidence type="ECO:0000313" key="10">
    <source>
        <dbReference type="EMBL" id="NCI49940.1"/>
    </source>
</evidence>
<dbReference type="PROSITE" id="PS52029">
    <property type="entry name" value="LD_TPASE"/>
    <property type="match status" value="1"/>
</dbReference>
<feature type="active site" description="Proton donor/acceptor" evidence="7">
    <location>
        <position position="154"/>
    </location>
</feature>
<evidence type="ECO:0000256" key="5">
    <source>
        <dbReference type="ARBA" id="ARBA00022984"/>
    </source>
</evidence>
<dbReference type="CDD" id="cd16913">
    <property type="entry name" value="YkuD_like"/>
    <property type="match status" value="1"/>
</dbReference>
<gene>
    <name evidence="10" type="ORF">GWC95_08405</name>
</gene>
<feature type="domain" description="L,D-TPase catalytic" evidence="9">
    <location>
        <begin position="60"/>
        <end position="192"/>
    </location>
</feature>
<comment type="caution">
    <text evidence="10">The sequence shown here is derived from an EMBL/GenBank/DDBJ whole genome shotgun (WGS) entry which is preliminary data.</text>
</comment>
<keyword evidence="4 7" id="KW-0133">Cell shape</keyword>
<evidence type="ECO:0000256" key="7">
    <source>
        <dbReference type="PROSITE-ProRule" id="PRU01373"/>
    </source>
</evidence>
<evidence type="ECO:0000256" key="1">
    <source>
        <dbReference type="ARBA" id="ARBA00004752"/>
    </source>
</evidence>
<evidence type="ECO:0000256" key="8">
    <source>
        <dbReference type="SAM" id="SignalP"/>
    </source>
</evidence>
<keyword evidence="6 7" id="KW-0961">Cell wall biogenesis/degradation</keyword>
<feature type="active site" description="Nucleophile" evidence="7">
    <location>
        <position position="162"/>
    </location>
</feature>
<dbReference type="Pfam" id="PF03734">
    <property type="entry name" value="YkuD"/>
    <property type="match status" value="1"/>
</dbReference>
<dbReference type="RefSeq" id="WP_161818260.1">
    <property type="nucleotide sequence ID" value="NZ_JAACJS010000012.1"/>
</dbReference>
<dbReference type="PANTHER" id="PTHR36699">
    <property type="entry name" value="LD-TRANSPEPTIDASE"/>
    <property type="match status" value="1"/>
</dbReference>
<keyword evidence="5 7" id="KW-0573">Peptidoglycan synthesis</keyword>
<accession>A0ABW9ZY80</accession>
<dbReference type="PANTHER" id="PTHR36699:SF1">
    <property type="entry name" value="L,D-TRANSPEPTIDASE YAFK-RELATED"/>
    <property type="match status" value="1"/>
</dbReference>
<proteinExistence type="inferred from homology"/>
<evidence type="ECO:0000256" key="2">
    <source>
        <dbReference type="ARBA" id="ARBA00005992"/>
    </source>
</evidence>
<dbReference type="Proteomes" id="UP000753802">
    <property type="component" value="Unassembled WGS sequence"/>
</dbReference>
<sequence length="249" mass="28528">MKRFTGVVLLIFVVMNVSAQSSFMANQRQFPKVANAVRLREDSLKRQLAAINISWPVKQIYVRSFKYDSQLEVWVRNAKSEPFKLFKTYKVCALSGALGPKRIEGDYQVPEGFYNITEFNPRSTYNMSLGLNYPNASDMLLSDSVKPGNDIYIHGSCVTVGCIPINNQIDELYLLASYAHDQGQDFIPVHIFPVRYNVEKSREILSRSAKDDPAYQKFSARLKEVFDYFEQNKKLPLISINKKGEYVPL</sequence>
<feature type="chain" id="PRO_5047504383" description="L,D-TPase catalytic domain-containing protein" evidence="8">
    <location>
        <begin position="20"/>
        <end position="249"/>
    </location>
</feature>
<reference evidence="10 11" key="1">
    <citation type="submission" date="2020-01" db="EMBL/GenBank/DDBJ databases">
        <title>Genome analysis.</title>
        <authorList>
            <person name="Wu S."/>
            <person name="Wang G."/>
        </authorList>
    </citation>
    <scope>NUCLEOTIDE SEQUENCE [LARGE SCALE GENOMIC DNA]</scope>
    <source>
        <strain evidence="10 11">SYL130</strain>
    </source>
</reference>
<evidence type="ECO:0000256" key="4">
    <source>
        <dbReference type="ARBA" id="ARBA00022960"/>
    </source>
</evidence>
<keyword evidence="3" id="KW-0808">Transferase</keyword>